<dbReference type="PANTHER" id="PTHR38700">
    <property type="entry name" value="YALI0E22418P"/>
    <property type="match status" value="1"/>
</dbReference>
<dbReference type="OrthoDB" id="6235964at2759"/>
<feature type="compositionally biased region" description="Basic and acidic residues" evidence="1">
    <location>
        <begin position="571"/>
        <end position="581"/>
    </location>
</feature>
<sequence>MPPPSSPDQPSLPVEGTIARSRSRYKGPRQHKTLTNPSKPPSLSAEQLERMGSVTLAPCGSRQQNDGEHGRASKLQPPLHESLQKHRWSAKDVQRPEPFVAENRGKLTEADNRTTFRAEVNSQSQAPQAPQAPRRDQQDRPRERYEAEAEPHKDAGQDVAWSQEEEICPEQYSRNPGPELHSLHKEGAAATIRSPALPTSGLTQRIAGHSNGKRLQKIGREELKRTISGPIALEPPQNTAKPAFDAPVSAVNAGERRVKVRHDQNTILLPVTPSTTPWDIIRSAADQLAESLDPNSTVLVESFKQLGLERPLRTYEHVRDVLNSWDNDMQNTLVITPSPTGSESDMLDLCSVSRSQPGDVSVYIQYSQRPGHWDKRWVTLRSDGQMLVAKREGGETSNICHISDFDIYIPTARQSAKRIRPPRKICFAVKSQQKSSMFLSTANFVHFFSTSDKALAASWYKAIQDWRSWYLVNVMGEGEGGAQSSRNVSTKADIQQLSDTRFSKPESQRISPEPPSPSMKSIKASTLTKYNTARMVPVGNPNSMHFVAGGSLDDIPFRSRSKTQQPQSKKPTKDVDAREHGVSFVQAGQQAEPEPFAATGLLGRTYTQRQKAHREREKAREAGPDQPVAPPDNNRISSLHRTLSQRPKPKPLIDLTPLYQEPAQHAKKGRGVILERIPAGGLVEVANTPETAAISVPSSTTWRRPTSSGRDGPSVGRSRTVRRDHSSGAPSEPHQIPRSPDKGGVAFTGGLLASDSRGQGGARTGRGVMTGNRQAKEPMLDVGEERRYAPGSLLERAERQDGGSYPIIEREKKREIIAAVGEGT</sequence>
<dbReference type="AlphaFoldDB" id="A0A8H3FDR5"/>
<gene>
    <name evidence="3" type="ORF">IMSHALPRED_005697</name>
</gene>
<comment type="caution">
    <text evidence="3">The sequence shown here is derived from an EMBL/GenBank/DDBJ whole genome shotgun (WGS) entry which is preliminary data.</text>
</comment>
<proteinExistence type="predicted"/>
<feature type="compositionally biased region" description="Polar residues" evidence="1">
    <location>
        <begin position="634"/>
        <end position="645"/>
    </location>
</feature>
<protein>
    <recommendedName>
        <fullName evidence="2">PH domain-containing protein</fullName>
    </recommendedName>
</protein>
<feature type="region of interest" description="Disordered" evidence="1">
    <location>
        <begin position="694"/>
        <end position="782"/>
    </location>
</feature>
<feature type="region of interest" description="Disordered" evidence="1">
    <location>
        <begin position="496"/>
        <end position="522"/>
    </location>
</feature>
<feature type="domain" description="PH" evidence="2">
    <location>
        <begin position="353"/>
        <end position="468"/>
    </location>
</feature>
<dbReference type="EMBL" id="CAJPDT010000031">
    <property type="protein sequence ID" value="CAF9922548.1"/>
    <property type="molecule type" value="Genomic_DNA"/>
</dbReference>
<dbReference type="Gene3D" id="3.10.20.90">
    <property type="entry name" value="Phosphatidylinositol 3-kinase Catalytic Subunit, Chain A, domain 1"/>
    <property type="match status" value="1"/>
</dbReference>
<dbReference type="PROSITE" id="PS50003">
    <property type="entry name" value="PH_DOMAIN"/>
    <property type="match status" value="1"/>
</dbReference>
<dbReference type="SUPFAM" id="SSF54236">
    <property type="entry name" value="Ubiquitin-like"/>
    <property type="match status" value="1"/>
</dbReference>
<reference evidence="3" key="1">
    <citation type="submission" date="2021-03" db="EMBL/GenBank/DDBJ databases">
        <authorList>
            <person name="Tagirdzhanova G."/>
        </authorList>
    </citation>
    <scope>NUCLEOTIDE SEQUENCE</scope>
</reference>
<dbReference type="Gene3D" id="2.30.29.30">
    <property type="entry name" value="Pleckstrin-homology domain (PH domain)/Phosphotyrosine-binding domain (PTB)"/>
    <property type="match status" value="1"/>
</dbReference>
<feature type="compositionally biased region" description="Low complexity" evidence="1">
    <location>
        <begin position="122"/>
        <end position="132"/>
    </location>
</feature>
<feature type="compositionally biased region" description="Basic residues" evidence="1">
    <location>
        <begin position="21"/>
        <end position="32"/>
    </location>
</feature>
<evidence type="ECO:0000313" key="3">
    <source>
        <dbReference type="EMBL" id="CAF9922548.1"/>
    </source>
</evidence>
<evidence type="ECO:0000313" key="4">
    <source>
        <dbReference type="Proteomes" id="UP000664534"/>
    </source>
</evidence>
<accession>A0A8H3FDR5</accession>
<feature type="compositionally biased region" description="Basic and acidic residues" evidence="1">
    <location>
        <begin position="614"/>
        <end position="623"/>
    </location>
</feature>
<dbReference type="PANTHER" id="PTHR38700:SF1">
    <property type="entry name" value="PH DOMAIN-CONTAINING PROTEIN"/>
    <property type="match status" value="1"/>
</dbReference>
<dbReference type="InterPro" id="IPR029071">
    <property type="entry name" value="Ubiquitin-like_domsf"/>
</dbReference>
<dbReference type="InterPro" id="IPR011993">
    <property type="entry name" value="PH-like_dom_sf"/>
</dbReference>
<feature type="compositionally biased region" description="Low complexity" evidence="1">
    <location>
        <begin position="695"/>
        <end position="710"/>
    </location>
</feature>
<name>A0A8H3FDR5_9LECA</name>
<keyword evidence="4" id="KW-1185">Reference proteome</keyword>
<organism evidence="3 4">
    <name type="scientific">Imshaugia aleurites</name>
    <dbReference type="NCBI Taxonomy" id="172621"/>
    <lineage>
        <taxon>Eukaryota</taxon>
        <taxon>Fungi</taxon>
        <taxon>Dikarya</taxon>
        <taxon>Ascomycota</taxon>
        <taxon>Pezizomycotina</taxon>
        <taxon>Lecanoromycetes</taxon>
        <taxon>OSLEUM clade</taxon>
        <taxon>Lecanoromycetidae</taxon>
        <taxon>Lecanorales</taxon>
        <taxon>Lecanorineae</taxon>
        <taxon>Parmeliaceae</taxon>
        <taxon>Imshaugia</taxon>
    </lineage>
</organism>
<dbReference type="InterPro" id="IPR001849">
    <property type="entry name" value="PH_domain"/>
</dbReference>
<dbReference type="Pfam" id="PF00169">
    <property type="entry name" value="PH"/>
    <property type="match status" value="1"/>
</dbReference>
<feature type="compositionally biased region" description="Basic and acidic residues" evidence="1">
    <location>
        <begin position="103"/>
        <end position="116"/>
    </location>
</feature>
<evidence type="ECO:0000256" key="1">
    <source>
        <dbReference type="SAM" id="MobiDB-lite"/>
    </source>
</evidence>
<dbReference type="SUPFAM" id="SSF50729">
    <property type="entry name" value="PH domain-like"/>
    <property type="match status" value="1"/>
</dbReference>
<dbReference type="Proteomes" id="UP000664534">
    <property type="component" value="Unassembled WGS sequence"/>
</dbReference>
<feature type="region of interest" description="Disordered" evidence="1">
    <location>
        <begin position="1"/>
        <end position="161"/>
    </location>
</feature>
<feature type="compositionally biased region" description="Basic and acidic residues" evidence="1">
    <location>
        <begin position="133"/>
        <end position="156"/>
    </location>
</feature>
<evidence type="ECO:0000259" key="2">
    <source>
        <dbReference type="PROSITE" id="PS50003"/>
    </source>
</evidence>
<feature type="region of interest" description="Disordered" evidence="1">
    <location>
        <begin position="549"/>
        <end position="656"/>
    </location>
</feature>